<name>A0ABN7S1L6_OIKDI</name>
<evidence type="ECO:0000256" key="4">
    <source>
        <dbReference type="ARBA" id="ARBA00022917"/>
    </source>
</evidence>
<evidence type="ECO:0000259" key="8">
    <source>
        <dbReference type="PROSITE" id="PS50250"/>
    </source>
</evidence>
<dbReference type="PANTHER" id="PTHR14005">
    <property type="entry name" value="EUKARYOTIC TRANSLATION INITIATION FACTOR 3, THETA SUBUNIT"/>
    <property type="match status" value="1"/>
</dbReference>
<feature type="region of interest" description="Disordered" evidence="6">
    <location>
        <begin position="1261"/>
        <end position="1344"/>
    </location>
</feature>
<dbReference type="Gene3D" id="3.30.200.20">
    <property type="entry name" value="Phosphorylase Kinase, domain 1"/>
    <property type="match status" value="1"/>
</dbReference>
<sequence>MPEHFQRPENALKKAQEFLVVQKPKSAQEVLIDVIKSKRHRNWTKVHEQIMETLIDLNVQLKDSKAAKESLFQYKLTCHTMNVQSLEYVVRKYLSKAEARVKQAQEESKKLALERKIAMGGVDASEEADSETLAAIEDLEVPMTPEDMMLGAVTGEDTQDRANIEILVPWIKFLWDAYRNCLDLLRNNKPVERLYQDIAKLAMTFCVKYDRKNEFRRLSDTLRSHLNQITRGTKGKNAATAISLQNPESQAIHLDIRIAQLDFGIKIELWQEAFKAVEDIHYLMNIPKRQPHPGKLAEFYTKLGVVFMKANMHLFHACTRHKLFKLTRDLRKNLSQQELSTLASMMLISTMSIPITSVKHGLGKMLDIENALVEKHQKMARLLELERTPTRASLMTDMISRYGVLRIIPKQLVRLYELLETEEGSLKMKGEVEDILKWLENHESERMREYHALYAQKIKNVMASRILIQVSKIYMTVKFPKLIKLLPDMSRQEVERMIVDASRIGQLRVRIDHSKDIINFGRESDPAPLYVDDEMSIDPLTASRTDTQNEWISNRLNDLSRVLEMAIIQLKSDEEQKLTIKRRTNNYAAYIKARSRESNRLKNRRDEIEERIEECETEVRERATREREKKARDKADKEKEIADKEKRDRDRLEALRKTEEEKAEQLRQAREKLESMRKSELGAKLFSDLTAEMLLTVDLNELFQERVKKFKEIKREDQEKLKKVERSFDYFERAKRLAEIPKMEEYNREQAAKTRLLMEEMEDVRMQQMRSDWENDLATKQRLSFMSEDAAGFKEKLKRERRELYEKKKKAFDAEVAAERKIRLEQRRQDRIAERREEWLEECRKEEIRRKEEEAEARRQKEIEAAEEERRREAARREEEERMRKRSPPRDDRYRPPGGFDRRRSPSPGEAPLAVDPRQDEDPRPTAADHPSVHSVLVDLHLLAEEAVLGEEAHLPAVDLHLDDSLLDGTDHLEMDQVPDDSLLVDDHHRQVADDHTRLHDEMDQAHDASLQVDDRLQDDFPHHEVHLDDECLLHDAEALHRDEEVPHLADDSRHQDQKAPGEQVHGMIEALPHDEVPRHRDEEVLRLDEMDHLLGDGTIAEMSPVVPHHVASHLLSVTRLLPSLMAGALQLANAVRVHTRVSTEEGKLIGLPVQWLSIVNERHRNRQPYIDADVITPICFEDRIIRGSQRRKNVDIARSNSLREDRGLEQPSSTKPILSDISETEMQSSFAKMDISKENGQRTSSSSSNYTVSKSAARLHFQSRRSNSNKTGNVKSGDNSHPVPKSKSTSGLHVTQNNSYIQRIQINRSIPSDNNNLPQKPATKPRKLPLTQSKSTPNFSQANNLKVQFQKQNQKQKVTHEEFKAALMCVVCDGDPTTHLKMIRKIGEGSTALVYLAVDKQNRQLAVKKMNLKKQQRRELLFNEVCIMRDYHHVNIVEMYSSFVVHDELWVVMEYLEGGALTDIVTRTGVTMTEPQIATVCKSVLQALVYLHDKGVIHRDIKSDSILLTSQGQIKLSDFGFCAQISPEIPKRRSFVGTPYWMAPELISRIPYGTSVDIWSMGIMVIEMVDGEPPFFNETPINALKMIKDCVPSKMRHADQVSTVLRNFVNRLLTRTPSERATAELLLRNPFLQLARENSCLKPLLSKR</sequence>
<organism evidence="9 10">
    <name type="scientific">Oikopleura dioica</name>
    <name type="common">Tunicate</name>
    <dbReference type="NCBI Taxonomy" id="34765"/>
    <lineage>
        <taxon>Eukaryota</taxon>
        <taxon>Metazoa</taxon>
        <taxon>Chordata</taxon>
        <taxon>Tunicata</taxon>
        <taxon>Appendicularia</taxon>
        <taxon>Copelata</taxon>
        <taxon>Oikopleuridae</taxon>
        <taxon>Oikopleura</taxon>
    </lineage>
</organism>
<dbReference type="PROSITE" id="PS50250">
    <property type="entry name" value="PCI"/>
    <property type="match status" value="1"/>
</dbReference>
<feature type="region of interest" description="Disordered" evidence="6">
    <location>
        <begin position="1191"/>
        <end position="1229"/>
    </location>
</feature>
<feature type="compositionally biased region" description="Low complexity" evidence="6">
    <location>
        <begin position="1245"/>
        <end position="1255"/>
    </location>
</feature>
<accession>A0ABN7S1L6</accession>
<evidence type="ECO:0000256" key="5">
    <source>
        <dbReference type="PROSITE-ProRule" id="PRU10141"/>
    </source>
</evidence>
<dbReference type="Pfam" id="PF00069">
    <property type="entry name" value="Pkinase"/>
    <property type="match status" value="1"/>
</dbReference>
<keyword evidence="5" id="KW-0067">ATP-binding</keyword>
<feature type="compositionally biased region" description="Basic and acidic residues" evidence="6">
    <location>
        <begin position="848"/>
        <end position="904"/>
    </location>
</feature>
<dbReference type="InterPro" id="IPR011009">
    <property type="entry name" value="Kinase-like_dom_sf"/>
</dbReference>
<dbReference type="PROSITE" id="PS00107">
    <property type="entry name" value="PROTEIN_KINASE_ATP"/>
    <property type="match status" value="1"/>
</dbReference>
<dbReference type="EMBL" id="OU015568">
    <property type="protein sequence ID" value="CAG5086801.1"/>
    <property type="molecule type" value="Genomic_DNA"/>
</dbReference>
<dbReference type="InterPro" id="IPR017441">
    <property type="entry name" value="Protein_kinase_ATP_BS"/>
</dbReference>
<feature type="region of interest" description="Disordered" evidence="6">
    <location>
        <begin position="618"/>
        <end position="670"/>
    </location>
</feature>
<dbReference type="PROSITE" id="PS50011">
    <property type="entry name" value="PROTEIN_KINASE_DOM"/>
    <property type="match status" value="1"/>
</dbReference>
<evidence type="ECO:0000256" key="3">
    <source>
        <dbReference type="ARBA" id="ARBA00022884"/>
    </source>
</evidence>
<feature type="compositionally biased region" description="Polar residues" evidence="6">
    <location>
        <begin position="1287"/>
        <end position="1319"/>
    </location>
</feature>
<evidence type="ECO:0000313" key="10">
    <source>
        <dbReference type="Proteomes" id="UP001158576"/>
    </source>
</evidence>
<dbReference type="SUPFAM" id="SSF56112">
    <property type="entry name" value="Protein kinase-like (PK-like)"/>
    <property type="match status" value="1"/>
</dbReference>
<keyword evidence="5" id="KW-0547">Nucleotide-binding</keyword>
<keyword evidence="1" id="KW-0963">Cytoplasm</keyword>
<evidence type="ECO:0000256" key="2">
    <source>
        <dbReference type="ARBA" id="ARBA00022540"/>
    </source>
</evidence>
<protein>
    <submittedName>
        <fullName evidence="9">Oidioi.mRNA.OKI2018_I69.PAR.g11360.t1.cds</fullName>
    </submittedName>
</protein>
<feature type="region of interest" description="Disordered" evidence="6">
    <location>
        <begin position="1236"/>
        <end position="1255"/>
    </location>
</feature>
<dbReference type="Gene3D" id="1.10.510.10">
    <property type="entry name" value="Transferase(Phosphotransferase) domain 1"/>
    <property type="match status" value="1"/>
</dbReference>
<feature type="domain" description="PCI" evidence="8">
    <location>
        <begin position="339"/>
        <end position="525"/>
    </location>
</feature>
<dbReference type="Pfam" id="PF22591">
    <property type="entry name" value="eIF3a_PCI_TPR-like"/>
    <property type="match status" value="1"/>
</dbReference>
<dbReference type="Gene3D" id="4.10.860.10">
    <property type="entry name" value="UVR domain"/>
    <property type="match status" value="1"/>
</dbReference>
<feature type="compositionally biased region" description="Polar residues" evidence="6">
    <location>
        <begin position="1265"/>
        <end position="1280"/>
    </location>
</feature>
<evidence type="ECO:0000313" key="9">
    <source>
        <dbReference type="EMBL" id="CAG5086801.1"/>
    </source>
</evidence>
<feature type="domain" description="Protein kinase" evidence="7">
    <location>
        <begin position="1381"/>
        <end position="1633"/>
    </location>
</feature>
<dbReference type="PANTHER" id="PTHR14005:SF0">
    <property type="entry name" value="EUKARYOTIC TRANSLATION INITIATION FACTOR 3 SUBUNIT A"/>
    <property type="match status" value="1"/>
</dbReference>
<dbReference type="SMART" id="SM00088">
    <property type="entry name" value="PINT"/>
    <property type="match status" value="1"/>
</dbReference>
<dbReference type="InterPro" id="IPR000719">
    <property type="entry name" value="Prot_kinase_dom"/>
</dbReference>
<reference evidence="9 10" key="1">
    <citation type="submission" date="2021-04" db="EMBL/GenBank/DDBJ databases">
        <authorList>
            <person name="Bliznina A."/>
        </authorList>
    </citation>
    <scope>NUCLEOTIDE SEQUENCE [LARGE SCALE GENOMIC DNA]</scope>
</reference>
<keyword evidence="4" id="KW-0648">Protein biosynthesis</keyword>
<keyword evidence="2" id="KW-0396">Initiation factor</keyword>
<dbReference type="InterPro" id="IPR054711">
    <property type="entry name" value="eIF3a_PCI_TPR-like"/>
</dbReference>
<dbReference type="Pfam" id="PF01399">
    <property type="entry name" value="PCI"/>
    <property type="match status" value="1"/>
</dbReference>
<dbReference type="InterPro" id="IPR027512">
    <property type="entry name" value="EIF3A"/>
</dbReference>
<dbReference type="Proteomes" id="UP001158576">
    <property type="component" value="Chromosome PAR"/>
</dbReference>
<proteinExistence type="predicted"/>
<feature type="compositionally biased region" description="Polar residues" evidence="6">
    <location>
        <begin position="1331"/>
        <end position="1343"/>
    </location>
</feature>
<keyword evidence="3" id="KW-0694">RNA-binding</keyword>
<evidence type="ECO:0000256" key="1">
    <source>
        <dbReference type="ARBA" id="ARBA00022490"/>
    </source>
</evidence>
<gene>
    <name evidence="9" type="ORF">OKIOD_LOCUS2918</name>
</gene>
<dbReference type="Gene3D" id="1.25.40.860">
    <property type="match status" value="1"/>
</dbReference>
<feature type="region of interest" description="Disordered" evidence="6">
    <location>
        <begin position="848"/>
        <end position="930"/>
    </location>
</feature>
<feature type="binding site" evidence="5">
    <location>
        <position position="1410"/>
    </location>
    <ligand>
        <name>ATP</name>
        <dbReference type="ChEBI" id="CHEBI:30616"/>
    </ligand>
</feature>
<evidence type="ECO:0000259" key="7">
    <source>
        <dbReference type="PROSITE" id="PS50011"/>
    </source>
</evidence>
<dbReference type="InterPro" id="IPR000717">
    <property type="entry name" value="PCI_dom"/>
</dbReference>
<keyword evidence="10" id="KW-1185">Reference proteome</keyword>
<evidence type="ECO:0000256" key="6">
    <source>
        <dbReference type="SAM" id="MobiDB-lite"/>
    </source>
</evidence>